<keyword evidence="3" id="KW-1185">Reference proteome</keyword>
<feature type="compositionally biased region" description="Basic and acidic residues" evidence="1">
    <location>
        <begin position="1"/>
        <end position="34"/>
    </location>
</feature>
<gene>
    <name evidence="2" type="ORF">ACFPFW_01040</name>
</gene>
<sequence>MTEAELKHHADETDAKAHYRKEKREEKAHEKAVEDTFPASDPPATSQPGHGITKSEKLPDPVKRKA</sequence>
<dbReference type="EMBL" id="JBHSJF010000001">
    <property type="protein sequence ID" value="MFC5066596.1"/>
    <property type="molecule type" value="Genomic_DNA"/>
</dbReference>
<proteinExistence type="predicted"/>
<evidence type="ECO:0000256" key="1">
    <source>
        <dbReference type="SAM" id="MobiDB-lite"/>
    </source>
</evidence>
<protein>
    <submittedName>
        <fullName evidence="2">Uncharacterized protein</fullName>
    </submittedName>
</protein>
<feature type="compositionally biased region" description="Basic and acidic residues" evidence="1">
    <location>
        <begin position="53"/>
        <end position="66"/>
    </location>
</feature>
<evidence type="ECO:0000313" key="3">
    <source>
        <dbReference type="Proteomes" id="UP001595796"/>
    </source>
</evidence>
<accession>A0ABV9Z155</accession>
<dbReference type="RefSeq" id="WP_379769042.1">
    <property type="nucleotide sequence ID" value="NZ_JBHSJF010000001.1"/>
</dbReference>
<comment type="caution">
    <text evidence="2">The sequence shown here is derived from an EMBL/GenBank/DDBJ whole genome shotgun (WGS) entry which is preliminary data.</text>
</comment>
<dbReference type="Proteomes" id="UP001595796">
    <property type="component" value="Unassembled WGS sequence"/>
</dbReference>
<reference evidence="3" key="1">
    <citation type="journal article" date="2019" name="Int. J. Syst. Evol. Microbiol.">
        <title>The Global Catalogue of Microorganisms (GCM) 10K type strain sequencing project: providing services to taxonomists for standard genome sequencing and annotation.</title>
        <authorList>
            <consortium name="The Broad Institute Genomics Platform"/>
            <consortium name="The Broad Institute Genome Sequencing Center for Infectious Disease"/>
            <person name="Wu L."/>
            <person name="Ma J."/>
        </authorList>
    </citation>
    <scope>NUCLEOTIDE SEQUENCE [LARGE SCALE GENOMIC DNA]</scope>
    <source>
        <strain evidence="3">CGMCC 1.16444</strain>
    </source>
</reference>
<feature type="region of interest" description="Disordered" evidence="1">
    <location>
        <begin position="1"/>
        <end position="66"/>
    </location>
</feature>
<name>A0ABV9Z155_9HYPH</name>
<organism evidence="2 3">
    <name type="scientific">Flaviflagellibacter deserti</name>
    <dbReference type="NCBI Taxonomy" id="2267266"/>
    <lineage>
        <taxon>Bacteria</taxon>
        <taxon>Pseudomonadati</taxon>
        <taxon>Pseudomonadota</taxon>
        <taxon>Alphaproteobacteria</taxon>
        <taxon>Hyphomicrobiales</taxon>
        <taxon>Flaviflagellibacter</taxon>
    </lineage>
</organism>
<evidence type="ECO:0000313" key="2">
    <source>
        <dbReference type="EMBL" id="MFC5066596.1"/>
    </source>
</evidence>